<dbReference type="CDD" id="cd18186">
    <property type="entry name" value="BTB_POZ_ZBTB_KLHL-like"/>
    <property type="match status" value="1"/>
</dbReference>
<dbReference type="AlphaFoldDB" id="A0AAV2AK98"/>
<dbReference type="PROSITE" id="PS50144">
    <property type="entry name" value="MATH"/>
    <property type="match status" value="1"/>
</dbReference>
<sequence>MANEIQNSKKEFSFTWRIENISYSWHKTGDKIISPTFIVGSMEKTCWTLRLHPRGRKNEDYISFYLYREKEDKGPEKISLNYELSFLSPDGLLVNKDAPKVKGSFAKNMSYGHPRSVSRDEIFIRKKHLYLHENSITAYCRMWKGEGTICDAQQAFARTHIGVQRVSFVEAVLPKDQVRPFIPIFRDQKEFAVNISHGNEMFAVDVAWLEKGIKYTTCKFSILNSLGNVIGENHSFCFNEDVKEFLRCSIPLQKHDQDGDTLCLLGEFSFSSGIDYEKIEEFKYGIHLLRSELNNTSKGDFTSSPNIIDDLKSLYDKEILLDTKIKTPTKIFSVHRVMLYARSPKFRVIYKNHMKEKNVLIEMLDLEEDTVKRLLLFLYTDIVEDLPWETATKLYYAASKYQFLKLKDLCSTFLISKLNAANACQLLLMADSHIDSYLKRVVEDFILKYDEQIFGTEEWDTFTDAQPQLAAKTMGLKYKMRKDSKKIDRTPLTKITYGSIVDDLKSLYTNQTLKDVEIKTKKSVFPAHIAVLSARSPVFRQLFQTSMRESVEIEDVEDDIVRRLLLFLYTDVMENLEWKTATKLYCAAVKYKVERLKIRCSSFIMENINSTNATEILVLAAHQQDLDLKENVEKFILGNEKQIYGSKEWEEFAEKNADLAIHSMLMKYRKNN</sequence>
<dbReference type="SMART" id="SM00225">
    <property type="entry name" value="BTB"/>
    <property type="match status" value="2"/>
</dbReference>
<name>A0AAV2AK98_9ARAC</name>
<comment type="caution">
    <text evidence="3">The sequence shown here is derived from an EMBL/GenBank/DDBJ whole genome shotgun (WGS) entry which is preliminary data.</text>
</comment>
<keyword evidence="4" id="KW-1185">Reference proteome</keyword>
<dbReference type="Proteomes" id="UP001497382">
    <property type="component" value="Unassembled WGS sequence"/>
</dbReference>
<dbReference type="InterPro" id="IPR000210">
    <property type="entry name" value="BTB/POZ_dom"/>
</dbReference>
<proteinExistence type="predicted"/>
<dbReference type="EMBL" id="CAXIEN010000176">
    <property type="protein sequence ID" value="CAL1284117.1"/>
    <property type="molecule type" value="Genomic_DNA"/>
</dbReference>
<dbReference type="SUPFAM" id="SSF49599">
    <property type="entry name" value="TRAF domain-like"/>
    <property type="match status" value="1"/>
</dbReference>
<dbReference type="SUPFAM" id="SSF54695">
    <property type="entry name" value="POZ domain"/>
    <property type="match status" value="2"/>
</dbReference>
<dbReference type="CDD" id="cd00121">
    <property type="entry name" value="MATH"/>
    <property type="match status" value="1"/>
</dbReference>
<dbReference type="Gene3D" id="1.25.40.420">
    <property type="match status" value="2"/>
</dbReference>
<feature type="domain" description="MATH" evidence="2">
    <location>
        <begin position="11"/>
        <end position="142"/>
    </location>
</feature>
<evidence type="ECO:0000313" key="3">
    <source>
        <dbReference type="EMBL" id="CAL1284117.1"/>
    </source>
</evidence>
<dbReference type="PANTHER" id="PTHR24413">
    <property type="entry name" value="SPECKLE-TYPE POZ PROTEIN"/>
    <property type="match status" value="1"/>
</dbReference>
<evidence type="ECO:0008006" key="5">
    <source>
        <dbReference type="Google" id="ProtNLM"/>
    </source>
</evidence>
<feature type="domain" description="BTB" evidence="1">
    <location>
        <begin position="514"/>
        <end position="577"/>
    </location>
</feature>
<evidence type="ECO:0000259" key="2">
    <source>
        <dbReference type="PROSITE" id="PS50144"/>
    </source>
</evidence>
<reference evidence="3 4" key="1">
    <citation type="submission" date="2024-04" db="EMBL/GenBank/DDBJ databases">
        <authorList>
            <person name="Rising A."/>
            <person name="Reimegard J."/>
            <person name="Sonavane S."/>
            <person name="Akerstrom W."/>
            <person name="Nylinder S."/>
            <person name="Hedman E."/>
            <person name="Kallberg Y."/>
        </authorList>
    </citation>
    <scope>NUCLEOTIDE SEQUENCE [LARGE SCALE GENOMIC DNA]</scope>
</reference>
<organism evidence="3 4">
    <name type="scientific">Larinioides sclopetarius</name>
    <dbReference type="NCBI Taxonomy" id="280406"/>
    <lineage>
        <taxon>Eukaryota</taxon>
        <taxon>Metazoa</taxon>
        <taxon>Ecdysozoa</taxon>
        <taxon>Arthropoda</taxon>
        <taxon>Chelicerata</taxon>
        <taxon>Arachnida</taxon>
        <taxon>Araneae</taxon>
        <taxon>Araneomorphae</taxon>
        <taxon>Entelegynae</taxon>
        <taxon>Araneoidea</taxon>
        <taxon>Araneidae</taxon>
        <taxon>Larinioides</taxon>
    </lineage>
</organism>
<accession>A0AAV2AK98</accession>
<gene>
    <name evidence="3" type="ORF">LARSCL_LOCUS12974</name>
</gene>
<dbReference type="Pfam" id="PF00651">
    <property type="entry name" value="BTB"/>
    <property type="match status" value="2"/>
</dbReference>
<dbReference type="Gene3D" id="2.60.210.10">
    <property type="entry name" value="Apoptosis, Tumor Necrosis Factor Receptor Associated Protein 2, Chain A"/>
    <property type="match status" value="1"/>
</dbReference>
<dbReference type="InterPro" id="IPR002083">
    <property type="entry name" value="MATH/TRAF_dom"/>
</dbReference>
<evidence type="ECO:0000313" key="4">
    <source>
        <dbReference type="Proteomes" id="UP001497382"/>
    </source>
</evidence>
<evidence type="ECO:0000259" key="1">
    <source>
        <dbReference type="PROSITE" id="PS50097"/>
    </source>
</evidence>
<feature type="domain" description="BTB" evidence="1">
    <location>
        <begin position="321"/>
        <end position="387"/>
    </location>
</feature>
<dbReference type="Gene3D" id="3.30.710.10">
    <property type="entry name" value="Potassium Channel Kv1.1, Chain A"/>
    <property type="match status" value="2"/>
</dbReference>
<protein>
    <recommendedName>
        <fullName evidence="5">Speckle-type POZ protein</fullName>
    </recommendedName>
</protein>
<dbReference type="InterPro" id="IPR008974">
    <property type="entry name" value="TRAF-like"/>
</dbReference>
<dbReference type="GO" id="GO:0030163">
    <property type="term" value="P:protein catabolic process"/>
    <property type="evidence" value="ECO:0007669"/>
    <property type="project" value="UniProtKB-ARBA"/>
</dbReference>
<dbReference type="SMART" id="SM00061">
    <property type="entry name" value="MATH"/>
    <property type="match status" value="1"/>
</dbReference>
<dbReference type="Pfam" id="PF22486">
    <property type="entry name" value="MATH_2"/>
    <property type="match status" value="1"/>
</dbReference>
<dbReference type="InterPro" id="IPR011333">
    <property type="entry name" value="SKP1/BTB/POZ_sf"/>
</dbReference>
<dbReference type="PROSITE" id="PS50097">
    <property type="entry name" value="BTB"/>
    <property type="match status" value="2"/>
</dbReference>